<evidence type="ECO:0000313" key="1">
    <source>
        <dbReference type="EMBL" id="QJA87462.1"/>
    </source>
</evidence>
<dbReference type="InterPro" id="IPR027417">
    <property type="entry name" value="P-loop_NTPase"/>
</dbReference>
<dbReference type="Gene3D" id="3.30.420.280">
    <property type="match status" value="1"/>
</dbReference>
<reference evidence="1" key="1">
    <citation type="submission" date="2020-03" db="EMBL/GenBank/DDBJ databases">
        <title>The deep terrestrial virosphere.</title>
        <authorList>
            <person name="Holmfeldt K."/>
            <person name="Nilsson E."/>
            <person name="Simone D."/>
            <person name="Lopez-Fernandez M."/>
            <person name="Wu X."/>
            <person name="de Brujin I."/>
            <person name="Lundin D."/>
            <person name="Andersson A."/>
            <person name="Bertilsson S."/>
            <person name="Dopson M."/>
        </authorList>
    </citation>
    <scope>NUCLEOTIDE SEQUENCE</scope>
    <source>
        <strain evidence="1">MM415B02990</strain>
    </source>
</reference>
<organism evidence="1">
    <name type="scientific">viral metagenome</name>
    <dbReference type="NCBI Taxonomy" id="1070528"/>
    <lineage>
        <taxon>unclassified sequences</taxon>
        <taxon>metagenomes</taxon>
        <taxon>organismal metagenomes</taxon>
    </lineage>
</organism>
<dbReference type="EMBL" id="MT142708">
    <property type="protein sequence ID" value="QJA87462.1"/>
    <property type="molecule type" value="Genomic_DNA"/>
</dbReference>
<proteinExistence type="predicted"/>
<dbReference type="AlphaFoldDB" id="A0A6M3L0Z4"/>
<dbReference type="Gene3D" id="3.40.50.300">
    <property type="entry name" value="P-loop containing nucleotide triphosphate hydrolases"/>
    <property type="match status" value="1"/>
</dbReference>
<name>A0A6M3L0Z4_9ZZZZ</name>
<gene>
    <name evidence="1" type="ORF">MM415B02990_0005</name>
</gene>
<accession>A0A6M3L0Z4</accession>
<sequence length="549" mass="63364">MTESESNRIDYHPETGEPLKVKHRIKYIPVPSILMFFRCTAIIRSIAGPAGSGKTLGGAMEIIYRIPRLYWNRYGITSTRWAVVRNTQPMLRASTQKTFFEEFPIHLFGKYNKNEHVYDVHQEYRDGDKPPVGLDTEIMFMSCDRQEDVDQFKGVELTGYLIDESCEVSAAVKTKLKERIGRYPSFRTWKDSLRNNYPNLKAVLARKNIDIPDLRKMSDTELRQQMKQNRDIFLTAFGIELTNPPHIESDSYYNFDWRTVEGFTKPGPKPEKDPAPHHVGFWQPPFENEANLKPGYYQDMMEMWKHVPDHIERYIMGEPGVDIRGSSVYKNFVRAVHESKTSLTWERSRLFRGWDNTGHSPACVVVQVPVKNPRQIQVLKEFFTEEESMVDFGKRVKATCARDFPNAEYFDWSDPSGHDSVNEQKDGTRKSNAELLYEECGLKLEKSIQSVDARINAVDSQLGERPKGDPGLLIDPGCSGLLNGFLGGYYYPEIRGQPGNYRDSPLKNKWSHRHDALQYVVVKLRHEEIDDDDCGEDNYGRPSDPMCIF</sequence>
<protein>
    <submittedName>
        <fullName evidence="1">Putative terminase</fullName>
    </submittedName>
</protein>